<dbReference type="GO" id="GO:0016787">
    <property type="term" value="F:hydrolase activity"/>
    <property type="evidence" value="ECO:0007669"/>
    <property type="project" value="UniProtKB-KW"/>
</dbReference>
<sequence length="176" mass="19096">MKLSAALLATGVLSAASAFAAPGLDVKTAHLESRAPVITCNPKLQGDKAKKPYQVDEATARAQAKVAGPFSIDKAPKSGFPHRFHNGEKIHFNIADCDKEEATLWEYPIYWVDKKVGKKAAVWNIQTKKKDQPGGPTPIRVVYSGEPGHIHYCGVMVHSEVNKDGEATAKTFDKCP</sequence>
<feature type="chain" id="PRO_5040361011" description="Hirsutellin A toxin" evidence="3">
    <location>
        <begin position="21"/>
        <end position="176"/>
    </location>
</feature>
<keyword evidence="5" id="KW-1185">Reference proteome</keyword>
<dbReference type="Gene3D" id="3.10.450.30">
    <property type="entry name" value="Microbial ribonucleases"/>
    <property type="match status" value="1"/>
</dbReference>
<keyword evidence="2" id="KW-0378">Hydrolase</keyword>
<accession>A0A9P8N025</accession>
<comment type="caution">
    <text evidence="4">The sequence shown here is derived from an EMBL/GenBank/DDBJ whole genome shotgun (WGS) entry which is preliminary data.</text>
</comment>
<reference evidence="4" key="1">
    <citation type="submission" date="2021-09" db="EMBL/GenBank/DDBJ databases">
        <title>A high-quality genome of the endoparasitic fungus Hirsutella rhossiliensis with a comparison of Hirsutella genomes reveals transposable elements contributing to genome size variation.</title>
        <authorList>
            <person name="Lin R."/>
            <person name="Jiao Y."/>
            <person name="Sun X."/>
            <person name="Ling J."/>
            <person name="Xie B."/>
            <person name="Cheng X."/>
        </authorList>
    </citation>
    <scope>NUCLEOTIDE SEQUENCE</scope>
    <source>
        <strain evidence="4">HR02</strain>
    </source>
</reference>
<dbReference type="Proteomes" id="UP000824596">
    <property type="component" value="Unassembled WGS sequence"/>
</dbReference>
<evidence type="ECO:0000313" key="4">
    <source>
        <dbReference type="EMBL" id="KAH0963431.1"/>
    </source>
</evidence>
<dbReference type="InterPro" id="IPR000026">
    <property type="entry name" value="N1-like"/>
</dbReference>
<dbReference type="InterPro" id="IPR016191">
    <property type="entry name" value="Ribonuclease/ribotoxin"/>
</dbReference>
<dbReference type="SUPFAM" id="SSF53933">
    <property type="entry name" value="Microbial ribonucleases"/>
    <property type="match status" value="1"/>
</dbReference>
<evidence type="ECO:0000313" key="5">
    <source>
        <dbReference type="Proteomes" id="UP000824596"/>
    </source>
</evidence>
<organism evidence="4 5">
    <name type="scientific">Hirsutella rhossiliensis</name>
    <dbReference type="NCBI Taxonomy" id="111463"/>
    <lineage>
        <taxon>Eukaryota</taxon>
        <taxon>Fungi</taxon>
        <taxon>Dikarya</taxon>
        <taxon>Ascomycota</taxon>
        <taxon>Pezizomycotina</taxon>
        <taxon>Sordariomycetes</taxon>
        <taxon>Hypocreomycetidae</taxon>
        <taxon>Hypocreales</taxon>
        <taxon>Ophiocordycipitaceae</taxon>
        <taxon>Hirsutella</taxon>
    </lineage>
</organism>
<keyword evidence="3" id="KW-0732">Signal</keyword>
<evidence type="ECO:0000256" key="2">
    <source>
        <dbReference type="ARBA" id="ARBA00022801"/>
    </source>
</evidence>
<proteinExistence type="predicted"/>
<dbReference type="GO" id="GO:0003723">
    <property type="term" value="F:RNA binding"/>
    <property type="evidence" value="ECO:0007669"/>
    <property type="project" value="InterPro"/>
</dbReference>
<dbReference type="OrthoDB" id="4470832at2759"/>
<evidence type="ECO:0000256" key="3">
    <source>
        <dbReference type="SAM" id="SignalP"/>
    </source>
</evidence>
<dbReference type="Pfam" id="PF00545">
    <property type="entry name" value="Ribonuclease"/>
    <property type="match status" value="1"/>
</dbReference>
<dbReference type="RefSeq" id="XP_044720944.1">
    <property type="nucleotide sequence ID" value="XM_044864412.1"/>
</dbReference>
<dbReference type="AlphaFoldDB" id="A0A9P8N025"/>
<feature type="signal peptide" evidence="3">
    <location>
        <begin position="1"/>
        <end position="20"/>
    </location>
</feature>
<dbReference type="EMBL" id="JAIZPD010000005">
    <property type="protein sequence ID" value="KAH0963431.1"/>
    <property type="molecule type" value="Genomic_DNA"/>
</dbReference>
<protein>
    <recommendedName>
        <fullName evidence="6">Hirsutellin A toxin</fullName>
    </recommendedName>
</protein>
<evidence type="ECO:0008006" key="6">
    <source>
        <dbReference type="Google" id="ProtNLM"/>
    </source>
</evidence>
<keyword evidence="1" id="KW-0540">Nuclease</keyword>
<gene>
    <name evidence="4" type="ORF">HRG_05941</name>
</gene>
<dbReference type="GeneID" id="68355070"/>
<dbReference type="GO" id="GO:0004521">
    <property type="term" value="F:RNA endonuclease activity"/>
    <property type="evidence" value="ECO:0007669"/>
    <property type="project" value="InterPro"/>
</dbReference>
<name>A0A9P8N025_9HYPO</name>
<evidence type="ECO:0000256" key="1">
    <source>
        <dbReference type="ARBA" id="ARBA00022722"/>
    </source>
</evidence>